<dbReference type="PANTHER" id="PTHR21564">
    <property type="entry name" value="BRAKELESS PROTEIN"/>
    <property type="match status" value="1"/>
</dbReference>
<proteinExistence type="predicted"/>
<feature type="compositionally biased region" description="Basic and acidic residues" evidence="1">
    <location>
        <begin position="303"/>
        <end position="317"/>
    </location>
</feature>
<feature type="compositionally biased region" description="Low complexity" evidence="1">
    <location>
        <begin position="79"/>
        <end position="99"/>
    </location>
</feature>
<dbReference type="GO" id="GO:0005634">
    <property type="term" value="C:nucleus"/>
    <property type="evidence" value="ECO:0007669"/>
    <property type="project" value="TreeGrafter"/>
</dbReference>
<dbReference type="PANTHER" id="PTHR21564:SF5">
    <property type="entry name" value="SCRIBBLER, ISOFORM J"/>
    <property type="match status" value="1"/>
</dbReference>
<feature type="region of interest" description="Disordered" evidence="1">
    <location>
        <begin position="50"/>
        <end position="141"/>
    </location>
</feature>
<gene>
    <name evidence="2" type="ORF">ONB1V03_LOCUS1424</name>
</gene>
<accession>A0A7R9QAB3</accession>
<dbReference type="Proteomes" id="UP000728032">
    <property type="component" value="Unassembled WGS sequence"/>
</dbReference>
<feature type="region of interest" description="Disordered" evidence="1">
    <location>
        <begin position="1"/>
        <end position="34"/>
    </location>
</feature>
<evidence type="ECO:0000313" key="2">
    <source>
        <dbReference type="EMBL" id="CAD7638494.1"/>
    </source>
</evidence>
<evidence type="ECO:0000313" key="3">
    <source>
        <dbReference type="Proteomes" id="UP000728032"/>
    </source>
</evidence>
<organism evidence="2">
    <name type="scientific">Oppiella nova</name>
    <dbReference type="NCBI Taxonomy" id="334625"/>
    <lineage>
        <taxon>Eukaryota</taxon>
        <taxon>Metazoa</taxon>
        <taxon>Ecdysozoa</taxon>
        <taxon>Arthropoda</taxon>
        <taxon>Chelicerata</taxon>
        <taxon>Arachnida</taxon>
        <taxon>Acari</taxon>
        <taxon>Acariformes</taxon>
        <taxon>Sarcoptiformes</taxon>
        <taxon>Oribatida</taxon>
        <taxon>Brachypylina</taxon>
        <taxon>Oppioidea</taxon>
        <taxon>Oppiidae</taxon>
        <taxon>Oppiella</taxon>
    </lineage>
</organism>
<dbReference type="GO" id="GO:0006357">
    <property type="term" value="P:regulation of transcription by RNA polymerase II"/>
    <property type="evidence" value="ECO:0007669"/>
    <property type="project" value="TreeGrafter"/>
</dbReference>
<feature type="compositionally biased region" description="Polar residues" evidence="1">
    <location>
        <begin position="11"/>
        <end position="23"/>
    </location>
</feature>
<dbReference type="AlphaFoldDB" id="A0A7R9QAB3"/>
<dbReference type="EMBL" id="OC915073">
    <property type="protein sequence ID" value="CAD7638494.1"/>
    <property type="molecule type" value="Genomic_DNA"/>
</dbReference>
<dbReference type="EMBL" id="CAJPVJ010000248">
    <property type="protein sequence ID" value="CAG2161823.1"/>
    <property type="molecule type" value="Genomic_DNA"/>
</dbReference>
<sequence>MDAQNIKNRHSSQTTHANLSSASFGPMFDNRHSDHSKRYFMDSLIEHQTKSDIDSHSGAAVGPPPLLKDGINRSKSDPSKSSASSSSHKHSTSPSLSSPKPKDSLKKDKSNDEKDDKSKIKLKEEGVKPTMETTGPPPPPTNGYYFNPSYLAPHFSPFDHSHPMFRAGSMSPVMMGNPYSQQYLPPQLRYHLSPVAPPSPIGSMDIPGAPPINPPNDPLVSKMHSNAPNPKNVDLMHPVSHFGTHKIHELQERAIISPTATSNTSPHHLQSSSKAVPPGSLAVPSTKSMGSAISECSALSSPTKEDASDIKSGDRQRSPPPQRHLHTHHHTHVGVGYPIYDPYSAMLVSHSASSAVSMHPFVPK</sequence>
<dbReference type="OrthoDB" id="5863628at2759"/>
<feature type="compositionally biased region" description="Basic and acidic residues" evidence="1">
    <location>
        <begin position="100"/>
        <end position="127"/>
    </location>
</feature>
<keyword evidence="3" id="KW-1185">Reference proteome</keyword>
<feature type="region of interest" description="Disordered" evidence="1">
    <location>
        <begin position="260"/>
        <end position="329"/>
    </location>
</feature>
<evidence type="ECO:0000256" key="1">
    <source>
        <dbReference type="SAM" id="MobiDB-lite"/>
    </source>
</evidence>
<reference evidence="2" key="1">
    <citation type="submission" date="2020-11" db="EMBL/GenBank/DDBJ databases">
        <authorList>
            <person name="Tran Van P."/>
        </authorList>
    </citation>
    <scope>NUCLEOTIDE SEQUENCE</scope>
</reference>
<name>A0A7R9QAB3_9ACAR</name>
<feature type="compositionally biased region" description="Polar residues" evidence="1">
    <location>
        <begin position="260"/>
        <end position="274"/>
    </location>
</feature>
<protein>
    <submittedName>
        <fullName evidence="2">Uncharacterized protein</fullName>
    </submittedName>
</protein>
<dbReference type="InterPro" id="IPR040010">
    <property type="entry name" value="ZN608/ZN609"/>
</dbReference>